<evidence type="ECO:0000313" key="1">
    <source>
        <dbReference type="EMBL" id="HIU50186.1"/>
    </source>
</evidence>
<dbReference type="EMBL" id="DVNG01000058">
    <property type="protein sequence ID" value="HIU50186.1"/>
    <property type="molecule type" value="Genomic_DNA"/>
</dbReference>
<gene>
    <name evidence="1" type="ORF">IAD22_04150</name>
</gene>
<evidence type="ECO:0000313" key="2">
    <source>
        <dbReference type="Proteomes" id="UP000824118"/>
    </source>
</evidence>
<dbReference type="Proteomes" id="UP000824118">
    <property type="component" value="Unassembled WGS sequence"/>
</dbReference>
<accession>A0A9D1LYF9</accession>
<protein>
    <submittedName>
        <fullName evidence="1">Uncharacterized protein</fullName>
    </submittedName>
</protein>
<organism evidence="1 2">
    <name type="scientific">Candidatus Limousia pullorum</name>
    <dbReference type="NCBI Taxonomy" id="2840860"/>
    <lineage>
        <taxon>Bacteria</taxon>
        <taxon>Bacillati</taxon>
        <taxon>Bacillota</taxon>
        <taxon>Clostridia</taxon>
        <taxon>Eubacteriales</taxon>
        <taxon>Oscillospiraceae</taxon>
        <taxon>Oscillospiraceae incertae sedis</taxon>
        <taxon>Candidatus Limousia</taxon>
    </lineage>
</organism>
<reference evidence="1" key="2">
    <citation type="journal article" date="2021" name="PeerJ">
        <title>Extensive microbial diversity within the chicken gut microbiome revealed by metagenomics and culture.</title>
        <authorList>
            <person name="Gilroy R."/>
            <person name="Ravi A."/>
            <person name="Getino M."/>
            <person name="Pursley I."/>
            <person name="Horton D.L."/>
            <person name="Alikhan N.F."/>
            <person name="Baker D."/>
            <person name="Gharbi K."/>
            <person name="Hall N."/>
            <person name="Watson M."/>
            <person name="Adriaenssens E.M."/>
            <person name="Foster-Nyarko E."/>
            <person name="Jarju S."/>
            <person name="Secka A."/>
            <person name="Antonio M."/>
            <person name="Oren A."/>
            <person name="Chaudhuri R.R."/>
            <person name="La Ragione R."/>
            <person name="Hildebrand F."/>
            <person name="Pallen M.J."/>
        </authorList>
    </citation>
    <scope>NUCLEOTIDE SEQUENCE</scope>
    <source>
        <strain evidence="1">ChiGjej1B1-1684</strain>
    </source>
</reference>
<name>A0A9D1LYF9_9FIRM</name>
<dbReference type="AlphaFoldDB" id="A0A9D1LYF9"/>
<sequence length="87" mass="10082">MKNNRNNKNKVNKQAKNKKFQNTIFISGCKTQGLDLDRLVNERLSTPPQYSTLGWTFMGKKDEKTNTVIADNESVEQLRSFSMENRL</sequence>
<comment type="caution">
    <text evidence="1">The sequence shown here is derived from an EMBL/GenBank/DDBJ whole genome shotgun (WGS) entry which is preliminary data.</text>
</comment>
<reference evidence="1" key="1">
    <citation type="submission" date="2020-10" db="EMBL/GenBank/DDBJ databases">
        <authorList>
            <person name="Gilroy R."/>
        </authorList>
    </citation>
    <scope>NUCLEOTIDE SEQUENCE</scope>
    <source>
        <strain evidence="1">ChiGjej1B1-1684</strain>
    </source>
</reference>
<proteinExistence type="predicted"/>